<reference evidence="2 3" key="1">
    <citation type="submission" date="2020-11" db="EMBL/GenBank/DDBJ databases">
        <title>Sulfur oxidizing isolate from Hospital Hole Sinkhole.</title>
        <authorList>
            <person name="Scott K.M."/>
        </authorList>
    </citation>
    <scope>NUCLEOTIDE SEQUENCE [LARGE SCALE GENOMIC DNA]</scope>
    <source>
        <strain evidence="2 3">HH1</strain>
    </source>
</reference>
<proteinExistence type="predicted"/>
<keyword evidence="3" id="KW-1185">Reference proteome</keyword>
<feature type="transmembrane region" description="Helical" evidence="1">
    <location>
        <begin position="427"/>
        <end position="447"/>
    </location>
</feature>
<feature type="transmembrane region" description="Helical" evidence="1">
    <location>
        <begin position="997"/>
        <end position="1022"/>
    </location>
</feature>
<feature type="transmembrane region" description="Helical" evidence="1">
    <location>
        <begin position="12"/>
        <end position="32"/>
    </location>
</feature>
<comment type="caution">
    <text evidence="2">The sequence shown here is derived from an EMBL/GenBank/DDBJ whole genome shotgun (WGS) entry which is preliminary data.</text>
</comment>
<dbReference type="Gene3D" id="3.30.70.1440">
    <property type="entry name" value="Multidrug efflux transporter AcrB pore domain"/>
    <property type="match status" value="1"/>
</dbReference>
<organism evidence="2 3">
    <name type="scientific">Thiomicrorhabdus heinhorstiae</name>
    <dbReference type="NCBI Taxonomy" id="2748010"/>
    <lineage>
        <taxon>Bacteria</taxon>
        <taxon>Pseudomonadati</taxon>
        <taxon>Pseudomonadota</taxon>
        <taxon>Gammaproteobacteria</taxon>
        <taxon>Thiotrichales</taxon>
        <taxon>Piscirickettsiaceae</taxon>
        <taxon>Thiomicrorhabdus</taxon>
    </lineage>
</organism>
<feature type="transmembrane region" description="Helical" evidence="1">
    <location>
        <begin position="854"/>
        <end position="874"/>
    </location>
</feature>
<dbReference type="Proteomes" id="UP001193680">
    <property type="component" value="Unassembled WGS sequence"/>
</dbReference>
<dbReference type="PRINTS" id="PR00702">
    <property type="entry name" value="ACRIFLAVINRP"/>
</dbReference>
<dbReference type="EMBL" id="JACBGI020000003">
    <property type="protein sequence ID" value="MBF6057321.1"/>
    <property type="molecule type" value="Genomic_DNA"/>
</dbReference>
<dbReference type="InterPro" id="IPR001036">
    <property type="entry name" value="Acrflvin-R"/>
</dbReference>
<feature type="transmembrane region" description="Helical" evidence="1">
    <location>
        <begin position="335"/>
        <end position="352"/>
    </location>
</feature>
<dbReference type="Gene3D" id="3.30.70.1320">
    <property type="entry name" value="Multidrug efflux transporter AcrB pore domain like"/>
    <property type="match status" value="1"/>
</dbReference>
<gene>
    <name evidence="2" type="ORF">H8792_003110</name>
</gene>
<feature type="transmembrane region" description="Helical" evidence="1">
    <location>
        <begin position="382"/>
        <end position="406"/>
    </location>
</feature>
<dbReference type="PANTHER" id="PTHR32063">
    <property type="match status" value="1"/>
</dbReference>
<evidence type="ECO:0000313" key="3">
    <source>
        <dbReference type="Proteomes" id="UP001193680"/>
    </source>
</evidence>
<feature type="transmembrane region" description="Helical" evidence="1">
    <location>
        <begin position="527"/>
        <end position="545"/>
    </location>
</feature>
<dbReference type="Gene3D" id="3.30.2090.10">
    <property type="entry name" value="Multidrug efflux transporter AcrB TolC docking domain, DN and DC subdomains"/>
    <property type="match status" value="2"/>
</dbReference>
<dbReference type="SUPFAM" id="SSF82693">
    <property type="entry name" value="Multidrug efflux transporter AcrB pore domain, PN1, PN2, PC1 and PC2 subdomains"/>
    <property type="match status" value="2"/>
</dbReference>
<feature type="transmembrane region" description="Helical" evidence="1">
    <location>
        <begin position="357"/>
        <end position="376"/>
    </location>
</feature>
<keyword evidence="1" id="KW-0812">Transmembrane</keyword>
<keyword evidence="1" id="KW-0472">Membrane</keyword>
<dbReference type="Gene3D" id="1.20.1640.10">
    <property type="entry name" value="Multidrug efflux transporter AcrB transmembrane domain"/>
    <property type="match status" value="2"/>
</dbReference>
<evidence type="ECO:0000313" key="2">
    <source>
        <dbReference type="EMBL" id="MBF6057321.1"/>
    </source>
</evidence>
<feature type="transmembrane region" description="Helical" evidence="1">
    <location>
        <begin position="906"/>
        <end position="928"/>
    </location>
</feature>
<feature type="transmembrane region" description="Helical" evidence="1">
    <location>
        <begin position="459"/>
        <end position="481"/>
    </location>
</feature>
<keyword evidence="1" id="KW-1133">Transmembrane helix</keyword>
<sequence length="1024" mass="112788">MNWIDAAFNRSRVVLLTFVMLILAGISAYLSIPKESSPDVPIPMFYVSMIHEGISPEDAERLLIKPMEKELQSLDGLKEMKSVAAENYASILLEFSAGADIDQALLDVREKVDLGKANLPPETLEPTVNEINVALFPVISISLSGPIPERELVRQAQDLKDEIESLSGVLEVEIGGDREEMMEVIIQPETLETYRLSFDEVVSFLSRNNQLVPAGAMDTGSGRMVFKVPGVIEDIQDVMELPIKTHQGTVVTFKDLAQVRRTYKDPDGFARVGGEPALVLEVTKRVGANIIATIDEVKQVVAEQQKDWPTALSVHFMQDQSESIKSLLGDLENNVITAIFLVMLVVIAALGVKPAILVGLAIPGAFLTGILALQTMGYTLNIIVLFSLILSVGMLVDGAIVTVELAQRKMAEGMEPKAAYLFGSKRMAWPIIASTATTLSVFFPLIFWPGVVGEFMKFLPITVILTLLASLFMALIFIPVLGSVVSGKTEKSPDPIEPKGENPGGNGRWTQRYIKLITPLLFYPRRVLLVSGLLMAAAYVAYAQFGKGVEFFPEVEPDFIQVQVQARGDLSVYEKDALVKRVEAAILDMPVYKTLYAKTYNDTSQLQNVPVDLIGIIQLELRDWQMRPPADQVIQNIRQKLAMMPGLQIQVRKQDNGPSSGKPIQIELSAADFSVLKEGVQEVRQRMAEIDGFIDIEDSRPIPGIEWHLQVDREQAARYQVDIATLGNTVQMLTSGIKIASYQPDDAEEELDIRLRFPEPERNLEQMMNLKVPTAYGPVPLSNFAEFHPRQKTSLIERVNGERVMSVQADVLPNLQVDQQLNLLKQSLAAKPLHAAVKIRFKGQDEDQQEAADFLIKAFIGAIFLIVVILVTQFNSFYQAGVILTAVVFSTAGVLLGLLVTQNPFGVVMVGIGIIALAGIVVNNNIVLIDTYNQYRNEGLEKIEAIQLTLAQRMRPVLLTTTTTILGLMPMVLAMNIDIIGQSITFGAPSSQWWVQLSSAIVGGLTFSTLLTLIVTPCLLALKK</sequence>
<dbReference type="Pfam" id="PF00873">
    <property type="entry name" value="ACR_tran"/>
    <property type="match status" value="1"/>
</dbReference>
<feature type="transmembrane region" description="Helical" evidence="1">
    <location>
        <begin position="881"/>
        <end position="900"/>
    </location>
</feature>
<dbReference type="PANTHER" id="PTHR32063:SF0">
    <property type="entry name" value="SWARMING MOTILITY PROTEIN SWRC"/>
    <property type="match status" value="1"/>
</dbReference>
<evidence type="ECO:0000256" key="1">
    <source>
        <dbReference type="SAM" id="Phobius"/>
    </source>
</evidence>
<accession>A0ABS0BWW5</accession>
<dbReference type="RefSeq" id="WP_185977473.1">
    <property type="nucleotide sequence ID" value="NZ_JACBGI020000003.1"/>
</dbReference>
<name>A0ABS0BWW5_9GAMM</name>
<dbReference type="InterPro" id="IPR027463">
    <property type="entry name" value="AcrB_DN_DC_subdom"/>
</dbReference>
<dbReference type="SUPFAM" id="SSF82714">
    <property type="entry name" value="Multidrug efflux transporter AcrB TolC docking domain, DN and DC subdomains"/>
    <property type="match status" value="2"/>
</dbReference>
<dbReference type="Gene3D" id="3.30.70.1430">
    <property type="entry name" value="Multidrug efflux transporter AcrB pore domain"/>
    <property type="match status" value="2"/>
</dbReference>
<feature type="transmembrane region" description="Helical" evidence="1">
    <location>
        <begin position="957"/>
        <end position="977"/>
    </location>
</feature>
<dbReference type="SUPFAM" id="SSF82866">
    <property type="entry name" value="Multidrug efflux transporter AcrB transmembrane domain"/>
    <property type="match status" value="2"/>
</dbReference>
<protein>
    <submittedName>
        <fullName evidence="2">Efflux RND transporter permease subunit</fullName>
    </submittedName>
</protein>